<dbReference type="InParanoid" id="A0A1E1K6H9"/>
<evidence type="ECO:0000256" key="2">
    <source>
        <dbReference type="ARBA" id="ARBA00022827"/>
    </source>
</evidence>
<dbReference type="AlphaFoldDB" id="A0A1E1K6H9"/>
<keyword evidence="3" id="KW-0560">Oxidoreductase</keyword>
<dbReference type="PANTHER" id="PTHR23023">
    <property type="entry name" value="DIMETHYLANILINE MONOOXYGENASE"/>
    <property type="match status" value="1"/>
</dbReference>
<evidence type="ECO:0000313" key="5">
    <source>
        <dbReference type="Proteomes" id="UP000178129"/>
    </source>
</evidence>
<dbReference type="Proteomes" id="UP000178129">
    <property type="component" value="Unassembled WGS sequence"/>
</dbReference>
<comment type="caution">
    <text evidence="4">The sequence shown here is derived from an EMBL/GenBank/DDBJ whole genome shotgun (WGS) entry which is preliminary data.</text>
</comment>
<keyword evidence="5" id="KW-1185">Reference proteome</keyword>
<evidence type="ECO:0008006" key="6">
    <source>
        <dbReference type="Google" id="ProtNLM"/>
    </source>
</evidence>
<dbReference type="GO" id="GO:0016491">
    <property type="term" value="F:oxidoreductase activity"/>
    <property type="evidence" value="ECO:0007669"/>
    <property type="project" value="UniProtKB-KW"/>
</dbReference>
<dbReference type="InterPro" id="IPR050346">
    <property type="entry name" value="FMO-like"/>
</dbReference>
<sequence>MPGRIVDHFDVVVVGAGWNGLIAARTYLELSPTAHLLIVDDGLTIGGSWSKEKIYPNLYAQISHPLFEYSFYPMKKEGISGDGYIPGWTVQDYLVSFARDHDLTRRTRLQTNVVKVEKIADCGGWSLETSSGPDITCAKLIYATGPTSSAIVPSWPQDNFVKPIVHSQHVGRHLEFIQKTVTRATVIGGAKSSFDTVFLLLKAGKKVDWIMRDSASGPLSISAPTFLGLWNTVNHVSTRMAASFSPSIMNTSGFWYSFLQKSLPGRALTRAYWRTATYLSAHHAGYSQSEEAEKLRPKPDGYGMFWGSGGVGIASVPDYWKVFHAGDVTIHKTEVESFSHQDVVNLKNGRSVQTDFVVLCTGFDKGYKAFSKELQEECGLYYDSDKVSKWTKLDAIAEEQVNERLPFLKNAPEFYSKATQKSSHGPSRHYRRLIVPHLAAKGDRSILFPGLIHSVFTPLTGEIQQVPSFSHVLSPCVQALWGAAFMLGLLDVPSQEVMEQEAATFNAWTRKRYLEQGKKHAYFIYDYLSYIDTLMRDLKLKTNRKSNPISEMLMPYSPQDYSGVISEFLAARKDRARVSIEC</sequence>
<name>A0A1E1K6H9_9HELO</name>
<evidence type="ECO:0000313" key="4">
    <source>
        <dbReference type="EMBL" id="CZS93689.1"/>
    </source>
</evidence>
<dbReference type="Pfam" id="PF13738">
    <property type="entry name" value="Pyr_redox_3"/>
    <property type="match status" value="1"/>
</dbReference>
<keyword evidence="2" id="KW-0274">FAD</keyword>
<proteinExistence type="predicted"/>
<dbReference type="SUPFAM" id="SSF51905">
    <property type="entry name" value="FAD/NAD(P)-binding domain"/>
    <property type="match status" value="2"/>
</dbReference>
<dbReference type="InterPro" id="IPR036188">
    <property type="entry name" value="FAD/NAD-bd_sf"/>
</dbReference>
<dbReference type="PRINTS" id="PR00411">
    <property type="entry name" value="PNDRDTASEI"/>
</dbReference>
<gene>
    <name evidence="4" type="ORF">RCO7_09463</name>
</gene>
<organism evidence="4 5">
    <name type="scientific">Rhynchosporium graminicola</name>
    <dbReference type="NCBI Taxonomy" id="2792576"/>
    <lineage>
        <taxon>Eukaryota</taxon>
        <taxon>Fungi</taxon>
        <taxon>Dikarya</taxon>
        <taxon>Ascomycota</taxon>
        <taxon>Pezizomycotina</taxon>
        <taxon>Leotiomycetes</taxon>
        <taxon>Helotiales</taxon>
        <taxon>Ploettnerulaceae</taxon>
        <taxon>Rhynchosporium</taxon>
    </lineage>
</organism>
<protein>
    <recommendedName>
        <fullName evidence="6">Monooxygenase</fullName>
    </recommendedName>
</protein>
<evidence type="ECO:0000256" key="3">
    <source>
        <dbReference type="ARBA" id="ARBA00023002"/>
    </source>
</evidence>
<evidence type="ECO:0000256" key="1">
    <source>
        <dbReference type="ARBA" id="ARBA00022630"/>
    </source>
</evidence>
<dbReference type="Gene3D" id="3.50.50.60">
    <property type="entry name" value="FAD/NAD(P)-binding domain"/>
    <property type="match status" value="1"/>
</dbReference>
<accession>A0A1E1K6H9</accession>
<keyword evidence="1" id="KW-0285">Flavoprotein</keyword>
<dbReference type="EMBL" id="FJUW01000007">
    <property type="protein sequence ID" value="CZS93689.1"/>
    <property type="molecule type" value="Genomic_DNA"/>
</dbReference>
<reference evidence="5" key="1">
    <citation type="submission" date="2016-03" db="EMBL/GenBank/DDBJ databases">
        <authorList>
            <person name="Ploux O."/>
        </authorList>
    </citation>
    <scope>NUCLEOTIDE SEQUENCE [LARGE SCALE GENOMIC DNA]</scope>
    <source>
        <strain evidence="5">UK7</strain>
    </source>
</reference>